<keyword evidence="8" id="KW-1185">Reference proteome</keyword>
<dbReference type="AlphaFoldDB" id="A0AAW1BU93"/>
<evidence type="ECO:0000256" key="1">
    <source>
        <dbReference type="ARBA" id="ARBA00023015"/>
    </source>
</evidence>
<dbReference type="InterPro" id="IPR050916">
    <property type="entry name" value="SCAN-C2H2_zinc_finger"/>
</dbReference>
<dbReference type="GO" id="GO:0006355">
    <property type="term" value="P:regulation of DNA-templated transcription"/>
    <property type="evidence" value="ECO:0007669"/>
    <property type="project" value="InterPro"/>
</dbReference>
<sequence>METERSPGMEAAEVPAALQEGSGGGSGGRSRPEGLPEGALSPEMHRRRFRGLDGCRLEAEGPRELCSRLHRLCHQWLRPERSSKGEMLDLVVLEQLLALLPAEMASWVRECGAESCSQAVALAEGFLLSQAQREEPGKGQVQEPITRKISAELLGRGDQSSLSQELLFRRIQLGPPCQGYSPFEEVVLNFTEEEWNLLDSGQKALCREVIKEISTDMAALADDGQDKENDKKARLKPLETETHDIQEVMSGHQGDIKRQERNHTEGGTSSSTLLPIGIHGFLSQQVEKVKRKGQYEKKEKYPNTYGYNRNQTKGKLYESPQAAPSAEGKPSASRETWGAEGEAVHGEEGDPLPSHFHLEWPGGTL</sequence>
<dbReference type="SMART" id="SM00431">
    <property type="entry name" value="SCAN"/>
    <property type="match status" value="1"/>
</dbReference>
<protein>
    <submittedName>
        <fullName evidence="7">Zinc finger protein</fullName>
    </submittedName>
</protein>
<evidence type="ECO:0000256" key="4">
    <source>
        <dbReference type="SAM" id="MobiDB-lite"/>
    </source>
</evidence>
<evidence type="ECO:0000259" key="5">
    <source>
        <dbReference type="PROSITE" id="PS50804"/>
    </source>
</evidence>
<feature type="domain" description="SCAN box" evidence="5">
    <location>
        <begin position="58"/>
        <end position="126"/>
    </location>
</feature>
<evidence type="ECO:0000256" key="2">
    <source>
        <dbReference type="ARBA" id="ARBA00023163"/>
    </source>
</evidence>
<organism evidence="7 8">
    <name type="scientific">Crotalus adamanteus</name>
    <name type="common">Eastern diamondback rattlesnake</name>
    <dbReference type="NCBI Taxonomy" id="8729"/>
    <lineage>
        <taxon>Eukaryota</taxon>
        <taxon>Metazoa</taxon>
        <taxon>Chordata</taxon>
        <taxon>Craniata</taxon>
        <taxon>Vertebrata</taxon>
        <taxon>Euteleostomi</taxon>
        <taxon>Lepidosauria</taxon>
        <taxon>Squamata</taxon>
        <taxon>Bifurcata</taxon>
        <taxon>Unidentata</taxon>
        <taxon>Episquamata</taxon>
        <taxon>Toxicofera</taxon>
        <taxon>Serpentes</taxon>
        <taxon>Colubroidea</taxon>
        <taxon>Viperidae</taxon>
        <taxon>Crotalinae</taxon>
        <taxon>Crotalus</taxon>
    </lineage>
</organism>
<feature type="region of interest" description="Disordered" evidence="4">
    <location>
        <begin position="1"/>
        <end position="43"/>
    </location>
</feature>
<dbReference type="SUPFAM" id="SSF47353">
    <property type="entry name" value="Retrovirus capsid dimerization domain-like"/>
    <property type="match status" value="1"/>
</dbReference>
<feature type="region of interest" description="Disordered" evidence="4">
    <location>
        <begin position="289"/>
        <end position="365"/>
    </location>
</feature>
<comment type="caution">
    <text evidence="7">The sequence shown here is derived from an EMBL/GenBank/DDBJ whole genome shotgun (WGS) entry which is preliminary data.</text>
</comment>
<accession>A0AAW1BU93</accession>
<dbReference type="InterPro" id="IPR036051">
    <property type="entry name" value="KRAB_dom_sf"/>
</dbReference>
<dbReference type="PROSITE" id="PS50805">
    <property type="entry name" value="KRAB"/>
    <property type="match status" value="1"/>
</dbReference>
<dbReference type="EMBL" id="JAOTOJ010000002">
    <property type="protein sequence ID" value="KAK9405710.1"/>
    <property type="molecule type" value="Genomic_DNA"/>
</dbReference>
<keyword evidence="1" id="KW-0805">Transcription regulation</keyword>
<dbReference type="PROSITE" id="PS50804">
    <property type="entry name" value="SCAN_BOX"/>
    <property type="match status" value="1"/>
</dbReference>
<dbReference type="CDD" id="cd07936">
    <property type="entry name" value="SCAN"/>
    <property type="match status" value="1"/>
</dbReference>
<evidence type="ECO:0000313" key="8">
    <source>
        <dbReference type="Proteomes" id="UP001474421"/>
    </source>
</evidence>
<feature type="compositionally biased region" description="Basic and acidic residues" evidence="4">
    <location>
        <begin position="236"/>
        <end position="246"/>
    </location>
</feature>
<dbReference type="PANTHER" id="PTHR45935">
    <property type="entry name" value="PROTEIN ZBED8-RELATED"/>
    <property type="match status" value="1"/>
</dbReference>
<evidence type="ECO:0000259" key="6">
    <source>
        <dbReference type="PROSITE" id="PS50805"/>
    </source>
</evidence>
<gene>
    <name evidence="7" type="ORF">NXF25_004484</name>
</gene>
<dbReference type="Pfam" id="PF02023">
    <property type="entry name" value="SCAN"/>
    <property type="match status" value="1"/>
</dbReference>
<dbReference type="Gene3D" id="6.10.140.140">
    <property type="match status" value="1"/>
</dbReference>
<dbReference type="Proteomes" id="UP001474421">
    <property type="component" value="Unassembled WGS sequence"/>
</dbReference>
<feature type="domain" description="KRAB" evidence="6">
    <location>
        <begin position="181"/>
        <end position="253"/>
    </location>
</feature>
<dbReference type="SMART" id="SM00349">
    <property type="entry name" value="KRAB"/>
    <property type="match status" value="1"/>
</dbReference>
<dbReference type="InterPro" id="IPR038269">
    <property type="entry name" value="SCAN_sf"/>
</dbReference>
<feature type="region of interest" description="Disordered" evidence="4">
    <location>
        <begin position="236"/>
        <end position="276"/>
    </location>
</feature>
<keyword evidence="3" id="KW-0539">Nucleus</keyword>
<proteinExistence type="predicted"/>
<reference evidence="7 8" key="1">
    <citation type="journal article" date="2024" name="Proc. Natl. Acad. Sci. U.S.A.">
        <title>The genetic regulatory architecture and epigenomic basis for age-related changes in rattlesnake venom.</title>
        <authorList>
            <person name="Hogan M.P."/>
            <person name="Holding M.L."/>
            <person name="Nystrom G.S."/>
            <person name="Colston T.J."/>
            <person name="Bartlett D.A."/>
            <person name="Mason A.J."/>
            <person name="Ellsworth S.A."/>
            <person name="Rautsaw R.M."/>
            <person name="Lawrence K.C."/>
            <person name="Strickland J.L."/>
            <person name="He B."/>
            <person name="Fraser P."/>
            <person name="Margres M.J."/>
            <person name="Gilbert D.M."/>
            <person name="Gibbs H.L."/>
            <person name="Parkinson C.L."/>
            <person name="Rokyta D.R."/>
        </authorList>
    </citation>
    <scope>NUCLEOTIDE SEQUENCE [LARGE SCALE GENOMIC DNA]</scope>
    <source>
        <strain evidence="7">DRR0105</strain>
    </source>
</reference>
<dbReference type="SUPFAM" id="SSF109640">
    <property type="entry name" value="KRAB domain (Kruppel-associated box)"/>
    <property type="match status" value="1"/>
</dbReference>
<evidence type="ECO:0000313" key="7">
    <source>
        <dbReference type="EMBL" id="KAK9405710.1"/>
    </source>
</evidence>
<dbReference type="PANTHER" id="PTHR45935:SF15">
    <property type="entry name" value="SCAN BOX DOMAIN-CONTAINING PROTEIN"/>
    <property type="match status" value="1"/>
</dbReference>
<feature type="compositionally biased region" description="Basic and acidic residues" evidence="4">
    <location>
        <begin position="254"/>
        <end position="264"/>
    </location>
</feature>
<dbReference type="Gene3D" id="1.10.4020.10">
    <property type="entry name" value="DNA breaking-rejoining enzymes"/>
    <property type="match status" value="1"/>
</dbReference>
<keyword evidence="2" id="KW-0804">Transcription</keyword>
<dbReference type="InterPro" id="IPR001909">
    <property type="entry name" value="KRAB"/>
</dbReference>
<dbReference type="CDD" id="cd07765">
    <property type="entry name" value="KRAB_A-box"/>
    <property type="match status" value="1"/>
</dbReference>
<dbReference type="InterPro" id="IPR003309">
    <property type="entry name" value="SCAN_dom"/>
</dbReference>
<dbReference type="Pfam" id="PF01352">
    <property type="entry name" value="KRAB"/>
    <property type="match status" value="1"/>
</dbReference>
<evidence type="ECO:0000256" key="3">
    <source>
        <dbReference type="ARBA" id="ARBA00023242"/>
    </source>
</evidence>
<name>A0AAW1BU93_CROAD</name>